<accession>A0ABW8AHB8</accession>
<dbReference type="PANTHER" id="PTHR43794:SF11">
    <property type="entry name" value="AMIDOHYDROLASE-RELATED DOMAIN-CONTAINING PROTEIN"/>
    <property type="match status" value="1"/>
</dbReference>
<dbReference type="InterPro" id="IPR050287">
    <property type="entry name" value="MTA/SAH_deaminase"/>
</dbReference>
<sequence length="432" mass="45837">MTSRLVIRGARTYGDVAVEDGVITAVGDVPAEPGDRVLDADGDILTAGFVNTHHHLYQWATRGRAVDDGLFGWLTTLYPVWNSLDPDDVHAAALVGLAELAMTGCTTAADHHYLVPRGDDSVFDRIAAAARQVGIRAHVARGSMDLGESQGGLPPDGVVEETDAILASTQSVFERLHDGDRIVVTVAPCSPFTVTPRLMQESADLARRLGTQLHTHLCETLDEERDTLARYGRRPLDLVAEWGWIGDDVWFAHGIHFDDAEVARLGATGTGVAHCPSSNARLASGFCRVSDLVAAGAPVGLGVDGVASNESGSLFTELRQALFTGRQRTGDATSMTCAQVLDLATRGGARALGRDDVGAVAVGLKADLAIWAGEDVQDVPDPVAALVLGPDKRVKHLLVDGEFVVQDGELLGVDLAAARADLARLARRLWDL</sequence>
<evidence type="ECO:0000259" key="2">
    <source>
        <dbReference type="Pfam" id="PF01979"/>
    </source>
</evidence>
<reference evidence="3 4" key="1">
    <citation type="submission" date="2024-10" db="EMBL/GenBank/DDBJ databases">
        <title>The Natural Products Discovery Center: Release of the First 8490 Sequenced Strains for Exploring Actinobacteria Biosynthetic Diversity.</title>
        <authorList>
            <person name="Kalkreuter E."/>
            <person name="Kautsar S.A."/>
            <person name="Yang D."/>
            <person name="Bader C.D."/>
            <person name="Teijaro C.N."/>
            <person name="Fluegel L."/>
            <person name="Davis C.M."/>
            <person name="Simpson J.R."/>
            <person name="Lauterbach L."/>
            <person name="Steele A.D."/>
            <person name="Gui C."/>
            <person name="Meng S."/>
            <person name="Li G."/>
            <person name="Viehrig K."/>
            <person name="Ye F."/>
            <person name="Su P."/>
            <person name="Kiefer A.F."/>
            <person name="Nichols A."/>
            <person name="Cepeda A.J."/>
            <person name="Yan W."/>
            <person name="Fan B."/>
            <person name="Jiang Y."/>
            <person name="Adhikari A."/>
            <person name="Zheng C.-J."/>
            <person name="Schuster L."/>
            <person name="Cowan T.M."/>
            <person name="Smanski M.J."/>
            <person name="Chevrette M.G."/>
            <person name="De Carvalho L.P.S."/>
            <person name="Shen B."/>
        </authorList>
    </citation>
    <scope>NUCLEOTIDE SEQUENCE [LARGE SCALE GENOMIC DNA]</scope>
    <source>
        <strain evidence="3 4">NPDC049639</strain>
    </source>
</reference>
<dbReference type="Gene3D" id="3.20.20.140">
    <property type="entry name" value="Metal-dependent hydrolases"/>
    <property type="match status" value="1"/>
</dbReference>
<dbReference type="RefSeq" id="WP_398274196.1">
    <property type="nucleotide sequence ID" value="NZ_JBITLV010000001.1"/>
</dbReference>
<dbReference type="Gene3D" id="2.30.40.10">
    <property type="entry name" value="Urease, subunit C, domain 1"/>
    <property type="match status" value="1"/>
</dbReference>
<name>A0ABW8AHB8_9ACTN</name>
<organism evidence="3 4">
    <name type="scientific">Spongisporangium articulatum</name>
    <dbReference type="NCBI Taxonomy" id="3362603"/>
    <lineage>
        <taxon>Bacteria</taxon>
        <taxon>Bacillati</taxon>
        <taxon>Actinomycetota</taxon>
        <taxon>Actinomycetes</taxon>
        <taxon>Kineosporiales</taxon>
        <taxon>Kineosporiaceae</taxon>
        <taxon>Spongisporangium</taxon>
    </lineage>
</organism>
<keyword evidence="4" id="KW-1185">Reference proteome</keyword>
<dbReference type="InterPro" id="IPR011059">
    <property type="entry name" value="Metal-dep_hydrolase_composite"/>
</dbReference>
<feature type="domain" description="Amidohydrolase-related" evidence="2">
    <location>
        <begin position="44"/>
        <end position="404"/>
    </location>
</feature>
<dbReference type="CDD" id="cd01298">
    <property type="entry name" value="ATZ_TRZ_like"/>
    <property type="match status" value="1"/>
</dbReference>
<dbReference type="PANTHER" id="PTHR43794">
    <property type="entry name" value="AMINOHYDROLASE SSNA-RELATED"/>
    <property type="match status" value="1"/>
</dbReference>
<dbReference type="InterPro" id="IPR032466">
    <property type="entry name" value="Metal_Hydrolase"/>
</dbReference>
<evidence type="ECO:0000313" key="3">
    <source>
        <dbReference type="EMBL" id="MFI7585760.1"/>
    </source>
</evidence>
<dbReference type="InterPro" id="IPR006680">
    <property type="entry name" value="Amidohydro-rel"/>
</dbReference>
<evidence type="ECO:0000256" key="1">
    <source>
        <dbReference type="ARBA" id="ARBA00022801"/>
    </source>
</evidence>
<evidence type="ECO:0000313" key="4">
    <source>
        <dbReference type="Proteomes" id="UP001612915"/>
    </source>
</evidence>
<dbReference type="EC" id="3.5.4.32" evidence="3"/>
<dbReference type="SUPFAM" id="SSF51338">
    <property type="entry name" value="Composite domain of metallo-dependent hydrolases"/>
    <property type="match status" value="2"/>
</dbReference>
<dbReference type="NCBIfam" id="NF006055">
    <property type="entry name" value="PRK08203.1"/>
    <property type="match status" value="1"/>
</dbReference>
<dbReference type="SUPFAM" id="SSF51556">
    <property type="entry name" value="Metallo-dependent hydrolases"/>
    <property type="match status" value="1"/>
</dbReference>
<protein>
    <submittedName>
        <fullName evidence="3">8-oxoguanine deaminase</fullName>
        <ecNumber evidence="3">3.5.4.32</ecNumber>
    </submittedName>
</protein>
<gene>
    <name evidence="3" type="ORF">ACIB24_01650</name>
</gene>
<keyword evidence="1 3" id="KW-0378">Hydrolase</keyword>
<dbReference type="GO" id="GO:0102127">
    <property type="term" value="F:8-oxoguanine deaminase activity"/>
    <property type="evidence" value="ECO:0007669"/>
    <property type="project" value="UniProtKB-EC"/>
</dbReference>
<dbReference type="Proteomes" id="UP001612915">
    <property type="component" value="Unassembled WGS sequence"/>
</dbReference>
<comment type="caution">
    <text evidence="3">The sequence shown here is derived from an EMBL/GenBank/DDBJ whole genome shotgun (WGS) entry which is preliminary data.</text>
</comment>
<dbReference type="Pfam" id="PF01979">
    <property type="entry name" value="Amidohydro_1"/>
    <property type="match status" value="1"/>
</dbReference>
<dbReference type="EMBL" id="JBITLV010000001">
    <property type="protein sequence ID" value="MFI7585760.1"/>
    <property type="molecule type" value="Genomic_DNA"/>
</dbReference>
<proteinExistence type="predicted"/>